<dbReference type="AlphaFoldDB" id="A0ABC8USU7"/>
<proteinExistence type="predicted"/>
<organism evidence="1 2">
    <name type="scientific">Ilex paraguariensis</name>
    <name type="common">yerba mate</name>
    <dbReference type="NCBI Taxonomy" id="185542"/>
    <lineage>
        <taxon>Eukaryota</taxon>
        <taxon>Viridiplantae</taxon>
        <taxon>Streptophyta</taxon>
        <taxon>Embryophyta</taxon>
        <taxon>Tracheophyta</taxon>
        <taxon>Spermatophyta</taxon>
        <taxon>Magnoliopsida</taxon>
        <taxon>eudicotyledons</taxon>
        <taxon>Gunneridae</taxon>
        <taxon>Pentapetalae</taxon>
        <taxon>asterids</taxon>
        <taxon>campanulids</taxon>
        <taxon>Aquifoliales</taxon>
        <taxon>Aquifoliaceae</taxon>
        <taxon>Ilex</taxon>
    </lineage>
</organism>
<protein>
    <submittedName>
        <fullName evidence="1">Uncharacterized protein</fullName>
    </submittedName>
</protein>
<dbReference type="EMBL" id="CAUOFW020008769">
    <property type="protein sequence ID" value="CAK9183829.1"/>
    <property type="molecule type" value="Genomic_DNA"/>
</dbReference>
<dbReference type="PANTHER" id="PTHR45181">
    <property type="entry name" value="HEAT SHOCK PROTEIN DNAJ WITH TETRATRICOPEPTIDE REPEAT-CONTAINING PROTEIN"/>
    <property type="match status" value="1"/>
</dbReference>
<gene>
    <name evidence="1" type="ORF">ILEXP_LOCUS54124</name>
</gene>
<dbReference type="SUPFAM" id="SSF48452">
    <property type="entry name" value="TPR-like"/>
    <property type="match status" value="1"/>
</dbReference>
<dbReference type="PANTHER" id="PTHR45181:SF8">
    <property type="entry name" value="HEAT SHOCK PROTEIN DNAJ WITH TETRATRICOPEPTIDE REPEAT-CONTAINING PROTEIN"/>
    <property type="match status" value="1"/>
</dbReference>
<keyword evidence="2" id="KW-1185">Reference proteome</keyword>
<dbReference type="Gene3D" id="1.25.40.10">
    <property type="entry name" value="Tetratricopeptide repeat domain"/>
    <property type="match status" value="1"/>
</dbReference>
<reference evidence="1 2" key="1">
    <citation type="submission" date="2024-02" db="EMBL/GenBank/DDBJ databases">
        <authorList>
            <person name="Vignale AGUSTIN F."/>
            <person name="Sosa J E."/>
            <person name="Modenutti C."/>
        </authorList>
    </citation>
    <scope>NUCLEOTIDE SEQUENCE [LARGE SCALE GENOMIC DNA]</scope>
</reference>
<sequence length="191" mass="21388">MKLSASVRRSLRAIGRSKKVWHLIGYFTDSQKVSLCMSRSAELLQQRTSDAAFSALGIVAEALSISGYSEKLLEMKGEALCTVRKYNEAIQLCEETIDIAEKNFSTVGSANQSANMDDSECKESSVRLWRWQLMSKCYFYLGKLDAALDLIEKLEQLRSTKNKGGSMTQESSTCLVTVRDLLCRKVCCQLL</sequence>
<comment type="caution">
    <text evidence="1">The sequence shown here is derived from an EMBL/GenBank/DDBJ whole genome shotgun (WGS) entry which is preliminary data.</text>
</comment>
<dbReference type="InterPro" id="IPR011990">
    <property type="entry name" value="TPR-like_helical_dom_sf"/>
</dbReference>
<evidence type="ECO:0000313" key="2">
    <source>
        <dbReference type="Proteomes" id="UP001642360"/>
    </source>
</evidence>
<evidence type="ECO:0000313" key="1">
    <source>
        <dbReference type="EMBL" id="CAK9183829.1"/>
    </source>
</evidence>
<dbReference type="Proteomes" id="UP001642360">
    <property type="component" value="Unassembled WGS sequence"/>
</dbReference>
<name>A0ABC8USU7_9AQUA</name>
<accession>A0ABC8USU7</accession>